<protein>
    <submittedName>
        <fullName evidence="1">Uncharacterized protein</fullName>
    </submittedName>
</protein>
<dbReference type="Proteomes" id="UP000535182">
    <property type="component" value="Unassembled WGS sequence"/>
</dbReference>
<dbReference type="AlphaFoldDB" id="A0A9X0QKD8"/>
<reference evidence="1 2" key="1">
    <citation type="submission" date="2020-08" db="EMBL/GenBank/DDBJ databases">
        <title>Genomic Encyclopedia of Type Strains, Phase IV (KMG-V): Genome sequencing to study the core and pangenomes of soil and plant-associated prokaryotes.</title>
        <authorList>
            <person name="Whitman W."/>
        </authorList>
    </citation>
    <scope>NUCLEOTIDE SEQUENCE [LARGE SCALE GENOMIC DNA]</scope>
    <source>
        <strain evidence="1 2">X5P2</strain>
    </source>
</reference>
<dbReference type="EMBL" id="JACHEB010000018">
    <property type="protein sequence ID" value="MBB5331769.1"/>
    <property type="molecule type" value="Genomic_DNA"/>
</dbReference>
<gene>
    <name evidence="1" type="ORF">HDF14_005418</name>
</gene>
<keyword evidence="2" id="KW-1185">Reference proteome</keyword>
<organism evidence="1 2">
    <name type="scientific">Tunturiibacter gelidiferens</name>
    <dbReference type="NCBI Taxonomy" id="3069689"/>
    <lineage>
        <taxon>Bacteria</taxon>
        <taxon>Pseudomonadati</taxon>
        <taxon>Acidobacteriota</taxon>
        <taxon>Terriglobia</taxon>
        <taxon>Terriglobales</taxon>
        <taxon>Acidobacteriaceae</taxon>
        <taxon>Tunturiibacter</taxon>
    </lineage>
</organism>
<accession>A0A9X0QKD8</accession>
<proteinExistence type="predicted"/>
<evidence type="ECO:0000313" key="2">
    <source>
        <dbReference type="Proteomes" id="UP000535182"/>
    </source>
</evidence>
<name>A0A9X0QKD8_9BACT</name>
<sequence>MGDGHLPTPESFGATSHVTNSVIVRTHLAWLVKKREHAPITLIALSLSVVFYRGK</sequence>
<evidence type="ECO:0000313" key="1">
    <source>
        <dbReference type="EMBL" id="MBB5331769.1"/>
    </source>
</evidence>
<comment type="caution">
    <text evidence="1">The sequence shown here is derived from an EMBL/GenBank/DDBJ whole genome shotgun (WGS) entry which is preliminary data.</text>
</comment>